<dbReference type="RefSeq" id="WP_316887426.1">
    <property type="nucleotide sequence ID" value="NZ_CAUDLI010000009.1"/>
</dbReference>
<dbReference type="Proteomes" id="UP001189792">
    <property type="component" value="Unassembled WGS sequence"/>
</dbReference>
<comment type="caution">
    <text evidence="1">The sequence shown here is derived from an EMBL/GenBank/DDBJ whole genome shotgun (WGS) entry which is preliminary data.</text>
</comment>
<protein>
    <submittedName>
        <fullName evidence="1">Uncharacterized protein</fullName>
    </submittedName>
</protein>
<dbReference type="EMBL" id="CAUDLI010000009">
    <property type="protein sequence ID" value="CAJ0896533.1"/>
    <property type="molecule type" value="Genomic_DNA"/>
</dbReference>
<evidence type="ECO:0000313" key="2">
    <source>
        <dbReference type="Proteomes" id="UP001189792"/>
    </source>
</evidence>
<sequence>MTNADLASTAIDADTKRNGEASIARLIAAEMASGRLDERAIALSLGMIDMLRELSERKLSGEDYAILADGIGETLRMIARQTEDPTADLEAIAGASLLCADIANLIDAQLMRMSDELSKLRH</sequence>
<evidence type="ECO:0000313" key="1">
    <source>
        <dbReference type="EMBL" id="CAJ0896533.1"/>
    </source>
</evidence>
<keyword evidence="2" id="KW-1185">Reference proteome</keyword>
<reference evidence="1 2" key="1">
    <citation type="submission" date="2023-07" db="EMBL/GenBank/DDBJ databases">
        <authorList>
            <person name="Peeters C."/>
        </authorList>
    </citation>
    <scope>NUCLEOTIDE SEQUENCE [LARGE SCALE GENOMIC DNA]</scope>
    <source>
        <strain evidence="1 2">LMG 32965</strain>
    </source>
</reference>
<name>A0ABM9L1X9_9RALS</name>
<organism evidence="1 2">
    <name type="scientific">Ralstonia flatus</name>
    <dbReference type="NCBI Taxonomy" id="3058601"/>
    <lineage>
        <taxon>Bacteria</taxon>
        <taxon>Pseudomonadati</taxon>
        <taxon>Pseudomonadota</taxon>
        <taxon>Betaproteobacteria</taxon>
        <taxon>Burkholderiales</taxon>
        <taxon>Burkholderiaceae</taxon>
        <taxon>Ralstonia</taxon>
    </lineage>
</organism>
<accession>A0ABM9L1X9</accession>
<proteinExistence type="predicted"/>
<gene>
    <name evidence="1" type="ORF">R77564_04002</name>
</gene>